<dbReference type="InterPro" id="IPR001584">
    <property type="entry name" value="Integrase_cat-core"/>
</dbReference>
<dbReference type="InterPro" id="IPR001926">
    <property type="entry name" value="TrpB-like_PALP"/>
</dbReference>
<dbReference type="PANTHER" id="PTHR35004:SF7">
    <property type="entry name" value="INTEGRASE PROTEIN"/>
    <property type="match status" value="1"/>
</dbReference>
<dbReference type="InterPro" id="IPR024967">
    <property type="entry name" value="DNA-bd_IS481-type"/>
</dbReference>
<name>A0A381A336_BORPT</name>
<reference evidence="3 4" key="1">
    <citation type="submission" date="2018-06" db="EMBL/GenBank/DDBJ databases">
        <authorList>
            <consortium name="Pathogen Informatics"/>
            <person name="Doyle S."/>
        </authorList>
    </citation>
    <scope>NUCLEOTIDE SEQUENCE [LARGE SCALE GENOMIC DNA]</scope>
    <source>
        <strain evidence="3 4">NCTC10911</strain>
    </source>
</reference>
<dbReference type="NCBIfam" id="NF033577">
    <property type="entry name" value="transpos_IS481"/>
    <property type="match status" value="1"/>
</dbReference>
<dbReference type="Proteomes" id="UP000255014">
    <property type="component" value="Unassembled WGS sequence"/>
</dbReference>
<comment type="cofactor">
    <cofactor evidence="1">
        <name>pyridoxal 5'-phosphate</name>
        <dbReference type="ChEBI" id="CHEBI:597326"/>
    </cofactor>
</comment>
<dbReference type="EMBL" id="UFTT01000002">
    <property type="protein sequence ID" value="SUV64836.1"/>
    <property type="molecule type" value="Genomic_DNA"/>
</dbReference>
<dbReference type="SUPFAM" id="SSF53098">
    <property type="entry name" value="Ribonuclease H-like"/>
    <property type="match status" value="1"/>
</dbReference>
<dbReference type="EC" id="2.5.1.47" evidence="3"/>
<dbReference type="InterPro" id="IPR036397">
    <property type="entry name" value="RNaseH_sf"/>
</dbReference>
<dbReference type="Pfam" id="PF13011">
    <property type="entry name" value="LZ_Tnp_IS481"/>
    <property type="match status" value="1"/>
</dbReference>
<dbReference type="GO" id="GO:0003677">
    <property type="term" value="F:DNA binding"/>
    <property type="evidence" value="ECO:0007669"/>
    <property type="project" value="InterPro"/>
</dbReference>
<organism evidence="3 4">
    <name type="scientific">Bordetella pertussis</name>
    <dbReference type="NCBI Taxonomy" id="520"/>
    <lineage>
        <taxon>Bacteria</taxon>
        <taxon>Pseudomonadati</taxon>
        <taxon>Pseudomonadota</taxon>
        <taxon>Betaproteobacteria</taxon>
        <taxon>Burkholderiales</taxon>
        <taxon>Alcaligenaceae</taxon>
        <taxon>Bordetella</taxon>
    </lineage>
</organism>
<dbReference type="InterPro" id="IPR047656">
    <property type="entry name" value="IS481-like_transpos"/>
</dbReference>
<dbReference type="SUPFAM" id="SSF53686">
    <property type="entry name" value="Tryptophan synthase beta subunit-like PLP-dependent enzymes"/>
    <property type="match status" value="1"/>
</dbReference>
<dbReference type="InterPro" id="IPR009057">
    <property type="entry name" value="Homeodomain-like_sf"/>
</dbReference>
<keyword evidence="2" id="KW-0663">Pyridoxal phosphate</keyword>
<dbReference type="PROSITE" id="PS50994">
    <property type="entry name" value="INTEGRASE"/>
    <property type="match status" value="1"/>
</dbReference>
<dbReference type="InterPro" id="IPR010982">
    <property type="entry name" value="Lambda_DNA-bd_dom_sf"/>
</dbReference>
<dbReference type="GO" id="GO:0015074">
    <property type="term" value="P:DNA integration"/>
    <property type="evidence" value="ECO:0007669"/>
    <property type="project" value="InterPro"/>
</dbReference>
<keyword evidence="3" id="KW-0808">Transferase</keyword>
<dbReference type="GO" id="GO:0004124">
    <property type="term" value="F:cysteine synthase activity"/>
    <property type="evidence" value="ECO:0007669"/>
    <property type="project" value="UniProtKB-EC"/>
</dbReference>
<gene>
    <name evidence="3" type="primary">cysM_2</name>
    <name evidence="3" type="ORF">NCTC10911_01869</name>
</gene>
<dbReference type="Pfam" id="PF00291">
    <property type="entry name" value="PALP"/>
    <property type="match status" value="1"/>
</dbReference>
<evidence type="ECO:0000313" key="4">
    <source>
        <dbReference type="Proteomes" id="UP000255014"/>
    </source>
</evidence>
<proteinExistence type="predicted"/>
<dbReference type="Gene3D" id="3.30.420.10">
    <property type="entry name" value="Ribonuclease H-like superfamily/Ribonuclease H"/>
    <property type="match status" value="1"/>
</dbReference>
<dbReference type="SUPFAM" id="SSF46689">
    <property type="entry name" value="Homeodomain-like"/>
    <property type="match status" value="1"/>
</dbReference>
<dbReference type="Gene3D" id="1.10.260.40">
    <property type="entry name" value="lambda repressor-like DNA-binding domains"/>
    <property type="match status" value="1"/>
</dbReference>
<dbReference type="Pfam" id="PF13683">
    <property type="entry name" value="rve_3"/>
    <property type="match status" value="1"/>
</dbReference>
<accession>A0A381A336</accession>
<dbReference type="InterPro" id="IPR036052">
    <property type="entry name" value="TrpB-like_PALP_sf"/>
</dbReference>
<dbReference type="Gene3D" id="3.40.50.1100">
    <property type="match status" value="2"/>
</dbReference>
<protein>
    <submittedName>
        <fullName evidence="3">Cysteine synthase B</fullName>
        <ecNumber evidence="3">2.5.1.47</ecNumber>
    </submittedName>
</protein>
<dbReference type="InterPro" id="IPR012337">
    <property type="entry name" value="RNaseH-like_sf"/>
</dbReference>
<dbReference type="PANTHER" id="PTHR35004">
    <property type="entry name" value="TRANSPOSASE RV3428C-RELATED"/>
    <property type="match status" value="1"/>
</dbReference>
<dbReference type="AlphaFoldDB" id="A0A381A336"/>
<sequence>MNTHKHARLTFLRRLEMVQQLIAHQVCVPEAARAYGVTAPTVRKWLGRFLAQGQAGLADASSRPTVSPRAIAPAKALAIVELRRKRLTQARIAQALGVSASTVSRVLARAGLSHLADLEPAEPVVRYEHQAPGDLLHIDIKKLGRIQRPGHRVTGNRRDTVEGAGWDFVFVAIDDHARVAFTDIHPDERFPSAVQFLKDAVAYYQRLGVTIQRLLTDNGSAFRSRAFAALCHELGIKHRFTRPYRPQTNGKAERFIQSALREWAYAHTYQNSQHRADAMKSWLHHYNWHRPHQGIGRAVPISRLNLDEYNLLTVHSYPASLACEYEPADTQPMPLPVLAPITLGEDRTPCLDEPSLAHAHGVAQVWLKCESGNPTGSHKDRMAAQLVSRAVLAGAKRLAAASSGNAGVALAAYGAAAGLRVDIAIAPTCPPRQRAAMEHFGARLHSFADSLARWPYVATLCRDEGAFAGTNYLNPPVGTHPYGVEGYKPIAAELAAQCDNLPTDIIVPTARGDLLWGICLGWQALLRRGAIARLPRLHAVEPYPRLAHALAAGDARGVWEQPTAQYSIAGGTATLQSMQALVRSGGQAVDVADEQAARARAALGALGIAAELSSAAALAAVPALKAAGALDAGSRVALILTSDGRRD</sequence>
<evidence type="ECO:0000256" key="1">
    <source>
        <dbReference type="ARBA" id="ARBA00001933"/>
    </source>
</evidence>
<evidence type="ECO:0000256" key="2">
    <source>
        <dbReference type="ARBA" id="ARBA00022898"/>
    </source>
</evidence>
<evidence type="ECO:0000313" key="3">
    <source>
        <dbReference type="EMBL" id="SUV64836.1"/>
    </source>
</evidence>